<dbReference type="SUPFAM" id="SSF81383">
    <property type="entry name" value="F-box domain"/>
    <property type="match status" value="1"/>
</dbReference>
<dbReference type="InterPro" id="IPR036047">
    <property type="entry name" value="F-box-like_dom_sf"/>
</dbReference>
<keyword evidence="3" id="KW-1185">Reference proteome</keyword>
<evidence type="ECO:0000259" key="1">
    <source>
        <dbReference type="SMART" id="SM00579"/>
    </source>
</evidence>
<dbReference type="Pfam" id="PF24758">
    <property type="entry name" value="LRR_At5g56370"/>
    <property type="match status" value="1"/>
</dbReference>
<dbReference type="AlphaFoldDB" id="V4LSX5"/>
<dbReference type="KEGG" id="eus:EUTSA_v10027744mg"/>
<dbReference type="InterPro" id="IPR032675">
    <property type="entry name" value="LRR_dom_sf"/>
</dbReference>
<accession>V4LSX5</accession>
<dbReference type="PANTHER" id="PTHR31293:SF12">
    <property type="entry name" value="RNI-LIKE SUPERFAMILY PROTEIN"/>
    <property type="match status" value="1"/>
</dbReference>
<dbReference type="Proteomes" id="UP000030689">
    <property type="component" value="Unassembled WGS sequence"/>
</dbReference>
<dbReference type="PANTHER" id="PTHR31293">
    <property type="entry name" value="RNI-LIKE SUPERFAMILY PROTEIN"/>
    <property type="match status" value="1"/>
</dbReference>
<dbReference type="InterPro" id="IPR055294">
    <property type="entry name" value="FBL60-like"/>
</dbReference>
<dbReference type="STRING" id="72664.V4LSX5"/>
<dbReference type="InterPro" id="IPR006566">
    <property type="entry name" value="FBD"/>
</dbReference>
<gene>
    <name evidence="2" type="ORF">EUTSA_v10027744mg</name>
</gene>
<sequence length="464" mass="53316">MDRISSLPDEIICHIGSFLSAKEAAFATVLSSQWRNEFTIIPKLHFDDDDDDDDDDREKFKDFVDRVLALPVSCRVRTFSIKWNHVAAQQDEQINRCLCHVLKRGVLVLELQISVLREGYYSLPFDVFTCKTVSEMKLGSGFVVDFLPADASLPALKTLFLDSVQFHDSGGRCAFKTLLSASPVLEELVMDGIELERWKWSCTVSSPTLQRLTIRRREWYSYDAPYVKLDSRCLAYDFDSVSLVTPGLTYLEYSDYVPKKYPIVDLNSLVEAKLFLCVDQEDVWREEHADNFDPMNLITGFKNVEILDLTIEAVEMFYVFHEAVPVFEKLVRLSLGLSNFCWFSVSTVLKKFPNLKTLIIKDSLHYGEREDGWICQCVSEYSFLLSCPVEVLKIKEYNGSIEELEQVKHFVEKMSCLELVEVHAQVAGDKKLQVMADLLMLPRGSSKCKIQVKFSRKRYSNPLL</sequence>
<dbReference type="OrthoDB" id="612216at2759"/>
<reference evidence="2 3" key="1">
    <citation type="journal article" date="2013" name="Front. Plant Sci.">
        <title>The Reference Genome of the Halophytic Plant Eutrema salsugineum.</title>
        <authorList>
            <person name="Yang R."/>
            <person name="Jarvis D.E."/>
            <person name="Chen H."/>
            <person name="Beilstein M.A."/>
            <person name="Grimwood J."/>
            <person name="Jenkins J."/>
            <person name="Shu S."/>
            <person name="Prochnik S."/>
            <person name="Xin M."/>
            <person name="Ma C."/>
            <person name="Schmutz J."/>
            <person name="Wing R.A."/>
            <person name="Mitchell-Olds T."/>
            <person name="Schumaker K.S."/>
            <person name="Wang X."/>
        </authorList>
    </citation>
    <scope>NUCLEOTIDE SEQUENCE [LARGE SCALE GENOMIC DNA]</scope>
</reference>
<feature type="domain" description="FBD" evidence="1">
    <location>
        <begin position="382"/>
        <end position="453"/>
    </location>
</feature>
<evidence type="ECO:0000313" key="3">
    <source>
        <dbReference type="Proteomes" id="UP000030689"/>
    </source>
</evidence>
<dbReference type="EMBL" id="KI517416">
    <property type="protein sequence ID" value="ESQ46929.1"/>
    <property type="molecule type" value="Genomic_DNA"/>
</dbReference>
<name>V4LSX5_EUTSA</name>
<protein>
    <recommendedName>
        <fullName evidence="1">FBD domain-containing protein</fullName>
    </recommendedName>
</protein>
<evidence type="ECO:0000313" key="2">
    <source>
        <dbReference type="EMBL" id="ESQ46929.1"/>
    </source>
</evidence>
<dbReference type="OMA" id="IPEAICY"/>
<proteinExistence type="predicted"/>
<organism evidence="2 3">
    <name type="scientific">Eutrema salsugineum</name>
    <name type="common">Saltwater cress</name>
    <name type="synonym">Sisymbrium salsugineum</name>
    <dbReference type="NCBI Taxonomy" id="72664"/>
    <lineage>
        <taxon>Eukaryota</taxon>
        <taxon>Viridiplantae</taxon>
        <taxon>Streptophyta</taxon>
        <taxon>Embryophyta</taxon>
        <taxon>Tracheophyta</taxon>
        <taxon>Spermatophyta</taxon>
        <taxon>Magnoliopsida</taxon>
        <taxon>eudicotyledons</taxon>
        <taxon>Gunneridae</taxon>
        <taxon>Pentapetalae</taxon>
        <taxon>rosids</taxon>
        <taxon>malvids</taxon>
        <taxon>Brassicales</taxon>
        <taxon>Brassicaceae</taxon>
        <taxon>Eutremeae</taxon>
        <taxon>Eutrema</taxon>
    </lineage>
</organism>
<dbReference type="InterPro" id="IPR055411">
    <property type="entry name" value="LRR_FXL15/At3g58940/PEG3-like"/>
</dbReference>
<dbReference type="Gene3D" id="3.80.10.10">
    <property type="entry name" value="Ribonuclease Inhibitor"/>
    <property type="match status" value="1"/>
</dbReference>
<dbReference type="SMART" id="SM00579">
    <property type="entry name" value="FBD"/>
    <property type="match status" value="1"/>
</dbReference>
<dbReference type="SUPFAM" id="SSF52047">
    <property type="entry name" value="RNI-like"/>
    <property type="match status" value="1"/>
</dbReference>
<dbReference type="Gramene" id="ESQ46929">
    <property type="protein sequence ID" value="ESQ46929"/>
    <property type="gene ID" value="EUTSA_v10027744mg"/>
</dbReference>